<feature type="non-terminal residue" evidence="1">
    <location>
        <position position="125"/>
    </location>
</feature>
<name>A0A0F9ANF4_9ZZZZ</name>
<accession>A0A0F9ANF4</accession>
<dbReference type="Pfam" id="PF02924">
    <property type="entry name" value="HDPD"/>
    <property type="match status" value="1"/>
</dbReference>
<dbReference type="AlphaFoldDB" id="A0A0F9ANF4"/>
<comment type="caution">
    <text evidence="1">The sequence shown here is derived from an EMBL/GenBank/DDBJ whole genome shotgun (WGS) entry which is preliminary data.</text>
</comment>
<sequence>MGRGDAIGIEIVEKVVAKTFKEGDHFGYINRWIASTARDSGNTPTTTLRPSLVMGKITASGKYAEYDDSASDGTEDADLILDEQTDLINHETDTAQDTQARMIWHGHVRNADLIGIDAAGRTDLA</sequence>
<dbReference type="EMBL" id="LAZR01041870">
    <property type="protein sequence ID" value="KKL10910.1"/>
    <property type="molecule type" value="Genomic_DNA"/>
</dbReference>
<organism evidence="1">
    <name type="scientific">marine sediment metagenome</name>
    <dbReference type="NCBI Taxonomy" id="412755"/>
    <lineage>
        <taxon>unclassified sequences</taxon>
        <taxon>metagenomes</taxon>
        <taxon>ecological metagenomes</taxon>
    </lineage>
</organism>
<proteinExistence type="predicted"/>
<protein>
    <submittedName>
        <fullName evidence="1">Uncharacterized protein</fullName>
    </submittedName>
</protein>
<reference evidence="1" key="1">
    <citation type="journal article" date="2015" name="Nature">
        <title>Complex archaea that bridge the gap between prokaryotes and eukaryotes.</title>
        <authorList>
            <person name="Spang A."/>
            <person name="Saw J.H."/>
            <person name="Jorgensen S.L."/>
            <person name="Zaremba-Niedzwiedzka K."/>
            <person name="Martijn J."/>
            <person name="Lind A.E."/>
            <person name="van Eijk R."/>
            <person name="Schleper C."/>
            <person name="Guy L."/>
            <person name="Ettema T.J."/>
        </authorList>
    </citation>
    <scope>NUCLEOTIDE SEQUENCE</scope>
</reference>
<evidence type="ECO:0000313" key="1">
    <source>
        <dbReference type="EMBL" id="KKL10910.1"/>
    </source>
</evidence>
<dbReference type="InterPro" id="IPR004195">
    <property type="entry name" value="Head_decoration_D"/>
</dbReference>
<gene>
    <name evidence="1" type="ORF">LCGC14_2551080</name>
</gene>